<dbReference type="InterPro" id="IPR011989">
    <property type="entry name" value="ARM-like"/>
</dbReference>
<sequence length="172" mass="19977">MNLREAILEEHSKAQTKKITDWIGADVKRLDALMNLFMNDEYRVVQRSAWMISEIAKMHPEMFEKYLPALVQKLEDKGAHNAVKRNILRIFDTIDLPEPLHGPIMHHCFETLENVNETLAARAFSIGILSRLTKIYPEISNEFKMILEDYLQHESAPSFKSRANKALKQMKP</sequence>
<reference evidence="1 2" key="1">
    <citation type="submission" date="2019-09" db="EMBL/GenBank/DDBJ databases">
        <title>Genome sequence and assembly of Taibaiella sp.</title>
        <authorList>
            <person name="Chhetri G."/>
        </authorList>
    </citation>
    <scope>NUCLEOTIDE SEQUENCE [LARGE SCALE GENOMIC DNA]</scope>
    <source>
        <strain evidence="1 2">KVB11</strain>
    </source>
</reference>
<evidence type="ECO:0008006" key="3">
    <source>
        <dbReference type="Google" id="ProtNLM"/>
    </source>
</evidence>
<keyword evidence="2" id="KW-1185">Reference proteome</keyword>
<dbReference type="AlphaFoldDB" id="A0A5M6CP33"/>
<evidence type="ECO:0000313" key="2">
    <source>
        <dbReference type="Proteomes" id="UP000323632"/>
    </source>
</evidence>
<proteinExistence type="predicted"/>
<dbReference type="Gene3D" id="1.25.10.10">
    <property type="entry name" value="Leucine-rich Repeat Variant"/>
    <property type="match status" value="1"/>
</dbReference>
<dbReference type="RefSeq" id="WP_150031565.1">
    <property type="nucleotide sequence ID" value="NZ_VWSH01000001.1"/>
</dbReference>
<dbReference type="SUPFAM" id="SSF48371">
    <property type="entry name" value="ARM repeat"/>
    <property type="match status" value="1"/>
</dbReference>
<dbReference type="Proteomes" id="UP000323632">
    <property type="component" value="Unassembled WGS sequence"/>
</dbReference>
<name>A0A5M6CP33_9BACT</name>
<dbReference type="EMBL" id="VWSH01000001">
    <property type="protein sequence ID" value="KAA5536988.1"/>
    <property type="molecule type" value="Genomic_DNA"/>
</dbReference>
<gene>
    <name evidence="1" type="ORF">F0919_04775</name>
</gene>
<comment type="caution">
    <text evidence="1">The sequence shown here is derived from an EMBL/GenBank/DDBJ whole genome shotgun (WGS) entry which is preliminary data.</text>
</comment>
<organism evidence="1 2">
    <name type="scientific">Taibaiella lutea</name>
    <dbReference type="NCBI Taxonomy" id="2608001"/>
    <lineage>
        <taxon>Bacteria</taxon>
        <taxon>Pseudomonadati</taxon>
        <taxon>Bacteroidota</taxon>
        <taxon>Chitinophagia</taxon>
        <taxon>Chitinophagales</taxon>
        <taxon>Chitinophagaceae</taxon>
        <taxon>Taibaiella</taxon>
    </lineage>
</organism>
<protein>
    <recommendedName>
        <fullName evidence="3">HEAT repeat domain-containing protein</fullName>
    </recommendedName>
</protein>
<dbReference type="InterPro" id="IPR016024">
    <property type="entry name" value="ARM-type_fold"/>
</dbReference>
<accession>A0A5M6CP33</accession>
<evidence type="ECO:0000313" key="1">
    <source>
        <dbReference type="EMBL" id="KAA5536988.1"/>
    </source>
</evidence>